<keyword evidence="4" id="KW-1185">Reference proteome</keyword>
<dbReference type="Pfam" id="PF03795">
    <property type="entry name" value="YCII"/>
    <property type="match status" value="1"/>
</dbReference>
<comment type="similarity">
    <text evidence="1">Belongs to the YciI family.</text>
</comment>
<organism evidence="3 4">
    <name type="scientific">Vibrio algarum</name>
    <dbReference type="NCBI Taxonomy" id="3020714"/>
    <lineage>
        <taxon>Bacteria</taxon>
        <taxon>Pseudomonadati</taxon>
        <taxon>Pseudomonadota</taxon>
        <taxon>Gammaproteobacteria</taxon>
        <taxon>Vibrionales</taxon>
        <taxon>Vibrionaceae</taxon>
        <taxon>Vibrio</taxon>
    </lineage>
</organism>
<dbReference type="SUPFAM" id="SSF54909">
    <property type="entry name" value="Dimeric alpha+beta barrel"/>
    <property type="match status" value="1"/>
</dbReference>
<dbReference type="Proteomes" id="UP001210678">
    <property type="component" value="Unassembled WGS sequence"/>
</dbReference>
<protein>
    <submittedName>
        <fullName evidence="3">YciI family protein</fullName>
    </submittedName>
</protein>
<accession>A0ABT4YRN3</accession>
<comment type="caution">
    <text evidence="3">The sequence shown here is derived from an EMBL/GenBank/DDBJ whole genome shotgun (WGS) entry which is preliminary data.</text>
</comment>
<evidence type="ECO:0000313" key="4">
    <source>
        <dbReference type="Proteomes" id="UP001210678"/>
    </source>
</evidence>
<evidence type="ECO:0000256" key="1">
    <source>
        <dbReference type="ARBA" id="ARBA00007689"/>
    </source>
</evidence>
<dbReference type="InterPro" id="IPR005545">
    <property type="entry name" value="YCII"/>
</dbReference>
<gene>
    <name evidence="3" type="ORF">PGX00_11330</name>
</gene>
<name>A0ABT4YRN3_9VIBR</name>
<evidence type="ECO:0000313" key="3">
    <source>
        <dbReference type="EMBL" id="MDB1124212.1"/>
    </source>
</evidence>
<proteinExistence type="inferred from homology"/>
<dbReference type="InterPro" id="IPR011008">
    <property type="entry name" value="Dimeric_a/b-barrel"/>
</dbReference>
<dbReference type="EMBL" id="JAQLOI010000001">
    <property type="protein sequence ID" value="MDB1124212.1"/>
    <property type="molecule type" value="Genomic_DNA"/>
</dbReference>
<dbReference type="Gene3D" id="3.30.70.1060">
    <property type="entry name" value="Dimeric alpha+beta barrel"/>
    <property type="match status" value="1"/>
</dbReference>
<dbReference type="RefSeq" id="WP_272136301.1">
    <property type="nucleotide sequence ID" value="NZ_JAQLOI010000001.1"/>
</dbReference>
<sequence length="131" mass="14560">MIPWNEYKAEAKARGSLAMEVFIVESTPNEGLEAVKSNLPLHLAYQAELESLGILMFAGPISDPSGQYMDGTGFIIYRARTFEEANDFALKDPMHSSGARKYSIKRWLINEGSLQLDIKLSAQSISMTVDK</sequence>
<feature type="domain" description="YCII-related" evidence="2">
    <location>
        <begin position="21"/>
        <end position="107"/>
    </location>
</feature>
<reference evidence="3 4" key="1">
    <citation type="submission" date="2023-01" db="EMBL/GenBank/DDBJ databases">
        <title>Vibrio sp. KJ40-1 sp.nov, isolated from marine algae.</title>
        <authorList>
            <person name="Butt M."/>
            <person name="Kim J.M.J."/>
            <person name="Jeon C.O.C."/>
        </authorList>
    </citation>
    <scope>NUCLEOTIDE SEQUENCE [LARGE SCALE GENOMIC DNA]</scope>
    <source>
        <strain evidence="3 4">KJ40-1</strain>
    </source>
</reference>
<evidence type="ECO:0000259" key="2">
    <source>
        <dbReference type="Pfam" id="PF03795"/>
    </source>
</evidence>